<keyword evidence="2" id="KW-0446">Lipid-binding</keyword>
<dbReference type="Proteomes" id="UP000622580">
    <property type="component" value="Unassembled WGS sequence"/>
</dbReference>
<evidence type="ECO:0000259" key="3">
    <source>
        <dbReference type="Pfam" id="PF08212"/>
    </source>
</evidence>
<evidence type="ECO:0000256" key="1">
    <source>
        <dbReference type="ARBA" id="ARBA00006889"/>
    </source>
</evidence>
<keyword evidence="2" id="KW-0472">Membrane</keyword>
<keyword evidence="2" id="KW-0998">Cell outer membrane</keyword>
<keyword evidence="5" id="KW-1185">Reference proteome</keyword>
<feature type="chain" id="PRO_5038205379" description="Outer membrane lipoprotein Blc" evidence="2">
    <location>
        <begin position="24"/>
        <end position="184"/>
    </location>
</feature>
<feature type="signal peptide" evidence="2">
    <location>
        <begin position="1"/>
        <end position="23"/>
    </location>
</feature>
<organism evidence="4 5">
    <name type="scientific">Phenylobacterium glaciei</name>
    <dbReference type="NCBI Taxonomy" id="2803784"/>
    <lineage>
        <taxon>Bacteria</taxon>
        <taxon>Pseudomonadati</taxon>
        <taxon>Pseudomonadota</taxon>
        <taxon>Alphaproteobacteria</taxon>
        <taxon>Caulobacterales</taxon>
        <taxon>Caulobacteraceae</taxon>
        <taxon>Phenylobacterium</taxon>
    </lineage>
</organism>
<keyword evidence="2" id="KW-0732">Signal</keyword>
<gene>
    <name evidence="4" type="ORF">JKL49_03765</name>
</gene>
<dbReference type="Pfam" id="PF08212">
    <property type="entry name" value="Lipocalin_2"/>
    <property type="match status" value="1"/>
</dbReference>
<comment type="subunit">
    <text evidence="2">Homodimer.</text>
</comment>
<dbReference type="Gene3D" id="2.40.128.20">
    <property type="match status" value="1"/>
</dbReference>
<accession>A0A941HUV8</accession>
<proteinExistence type="inferred from homology"/>
<feature type="domain" description="Lipocalin/cytosolic fatty-acid binding" evidence="3">
    <location>
        <begin position="42"/>
        <end position="172"/>
    </location>
</feature>
<dbReference type="InterPro" id="IPR012674">
    <property type="entry name" value="Calycin"/>
</dbReference>
<keyword evidence="2" id="KW-0449">Lipoprotein</keyword>
<dbReference type="GO" id="GO:0009279">
    <property type="term" value="C:cell outer membrane"/>
    <property type="evidence" value="ECO:0007669"/>
    <property type="project" value="UniProtKB-SubCell"/>
</dbReference>
<comment type="subcellular location">
    <subcellularLocation>
        <location evidence="2">Cell outer membrane</location>
    </subcellularLocation>
</comment>
<dbReference type="GO" id="GO:0008289">
    <property type="term" value="F:lipid binding"/>
    <property type="evidence" value="ECO:0007669"/>
    <property type="project" value="UniProtKB-UniRule"/>
</dbReference>
<evidence type="ECO:0000313" key="4">
    <source>
        <dbReference type="EMBL" id="MBR7618496.1"/>
    </source>
</evidence>
<evidence type="ECO:0000256" key="2">
    <source>
        <dbReference type="PIRNR" id="PIRNR036893"/>
    </source>
</evidence>
<dbReference type="PIRSF" id="PIRSF036893">
    <property type="entry name" value="Lipocalin_ApoD"/>
    <property type="match status" value="1"/>
</dbReference>
<name>A0A941HUV8_9CAUL</name>
<dbReference type="EMBL" id="JAGSGD010000001">
    <property type="protein sequence ID" value="MBR7618496.1"/>
    <property type="molecule type" value="Genomic_DNA"/>
</dbReference>
<dbReference type="InterPro" id="IPR000566">
    <property type="entry name" value="Lipocln_cytosolic_FA-bd_dom"/>
</dbReference>
<sequence>MRTTLMGLIVVSALTAFGGPALAQSRPTTPPTAGPLNPDTFYRGTWYEQARTPTSLTRGCEYATTEHGRDTQGRITVRDACRQDGPQGRERALSGIGTVLDPGQNAVLDVRYRFGPFRPTREYRVIAAGSQGEWFVSSEPEFDKVYVFTRAVAPPRTEVDALIGRVRALGYSGEIEVLATPGRD</sequence>
<dbReference type="AlphaFoldDB" id="A0A941HUV8"/>
<dbReference type="InterPro" id="IPR022271">
    <property type="entry name" value="Lipocalin_ApoD"/>
</dbReference>
<evidence type="ECO:0000313" key="5">
    <source>
        <dbReference type="Proteomes" id="UP000622580"/>
    </source>
</evidence>
<dbReference type="RefSeq" id="WP_215338374.1">
    <property type="nucleotide sequence ID" value="NZ_JAGSGD010000001.1"/>
</dbReference>
<protein>
    <recommendedName>
        <fullName evidence="2">Outer membrane lipoprotein Blc</fullName>
    </recommendedName>
</protein>
<comment type="function">
    <text evidence="2">Involved in the storage or transport of lipids necessary for membrane maintenance under stressful conditions. Displays a binding preference for lysophospholipids.</text>
</comment>
<comment type="caution">
    <text evidence="4">The sequence shown here is derived from an EMBL/GenBank/DDBJ whole genome shotgun (WGS) entry which is preliminary data.</text>
</comment>
<comment type="similarity">
    <text evidence="1 2">Belongs to the calycin superfamily. Lipocalin family.</text>
</comment>
<reference evidence="4" key="1">
    <citation type="submission" date="2021-04" db="EMBL/GenBank/DDBJ databases">
        <title>Draft genome assembly of strain Phenylobacterium sp. 20VBR1 using MiniION and Illumina platforms.</title>
        <authorList>
            <person name="Thomas F.A."/>
            <person name="Krishnan K.P."/>
            <person name="Sinha R.K."/>
        </authorList>
    </citation>
    <scope>NUCLEOTIDE SEQUENCE</scope>
    <source>
        <strain evidence="4">20VBR1</strain>
    </source>
</reference>
<dbReference type="SUPFAM" id="SSF50814">
    <property type="entry name" value="Lipocalins"/>
    <property type="match status" value="1"/>
</dbReference>